<evidence type="ECO:0008006" key="8">
    <source>
        <dbReference type="Google" id="ProtNLM"/>
    </source>
</evidence>
<dbReference type="EMBL" id="QXFV01002777">
    <property type="protein sequence ID" value="KAE8983495.1"/>
    <property type="molecule type" value="Genomic_DNA"/>
</dbReference>
<dbReference type="Proteomes" id="UP000435112">
    <property type="component" value="Unassembled WGS sequence"/>
</dbReference>
<feature type="signal peptide" evidence="1">
    <location>
        <begin position="1"/>
        <end position="20"/>
    </location>
</feature>
<name>A0A6A3IHZ6_9STRA</name>
<sequence length="87" mass="10212">MWHTFCVCVCLGWLCVFTILSPVAIFAPAPIERFEPRERWRDLLTRATSDCCNHCKYRTVQCRYRCGNDAGQRRYYKGLDSCCANKH</sequence>
<keyword evidence="6" id="KW-1185">Reference proteome</keyword>
<comment type="caution">
    <text evidence="2">The sequence shown here is derived from an EMBL/GenBank/DDBJ whole genome shotgun (WGS) entry which is preliminary data.</text>
</comment>
<evidence type="ECO:0000256" key="1">
    <source>
        <dbReference type="SAM" id="SignalP"/>
    </source>
</evidence>
<evidence type="ECO:0000313" key="6">
    <source>
        <dbReference type="Proteomes" id="UP000434957"/>
    </source>
</evidence>
<dbReference type="AlphaFoldDB" id="A0A6A3IHZ6"/>
<dbReference type="Proteomes" id="UP000434957">
    <property type="component" value="Unassembled WGS sequence"/>
</dbReference>
<gene>
    <name evidence="3" type="ORF">PR001_g23430</name>
    <name evidence="2" type="ORF">PR002_g23768</name>
    <name evidence="4" type="ORF">PR003_g24572</name>
</gene>
<evidence type="ECO:0000313" key="5">
    <source>
        <dbReference type="Proteomes" id="UP000429607"/>
    </source>
</evidence>
<accession>A0A6A3IHZ6</accession>
<evidence type="ECO:0000313" key="7">
    <source>
        <dbReference type="Proteomes" id="UP000435112"/>
    </source>
</evidence>
<dbReference type="EMBL" id="QXFT01002785">
    <property type="protein sequence ID" value="KAE9293165.1"/>
    <property type="molecule type" value="Genomic_DNA"/>
</dbReference>
<proteinExistence type="predicted"/>
<feature type="chain" id="PRO_5036164364" description="Invertebrate defensins family profile domain-containing protein" evidence="1">
    <location>
        <begin position="21"/>
        <end position="87"/>
    </location>
</feature>
<evidence type="ECO:0000313" key="4">
    <source>
        <dbReference type="EMBL" id="KAE9293165.1"/>
    </source>
</evidence>
<evidence type="ECO:0000313" key="2">
    <source>
        <dbReference type="EMBL" id="KAE8981631.1"/>
    </source>
</evidence>
<evidence type="ECO:0000313" key="3">
    <source>
        <dbReference type="EMBL" id="KAE8983495.1"/>
    </source>
</evidence>
<reference evidence="5 7" key="1">
    <citation type="submission" date="2018-09" db="EMBL/GenBank/DDBJ databases">
        <title>Genomic investigation of the strawberry pathogen Phytophthora fragariae indicates pathogenicity is determined by transcriptional variation in three key races.</title>
        <authorList>
            <person name="Adams T.M."/>
            <person name="Armitage A.D."/>
            <person name="Sobczyk M.K."/>
            <person name="Bates H.J."/>
            <person name="Dunwell J.M."/>
            <person name="Nellist C.F."/>
            <person name="Harrison R.J."/>
        </authorList>
    </citation>
    <scope>NUCLEOTIDE SEQUENCE [LARGE SCALE GENOMIC DNA]</scope>
    <source>
        <strain evidence="3 5">SCRP249</strain>
        <strain evidence="2 7">SCRP324</strain>
        <strain evidence="4 6">SCRP333</strain>
    </source>
</reference>
<dbReference type="EMBL" id="QXFU01002777">
    <property type="protein sequence ID" value="KAE8981631.1"/>
    <property type="molecule type" value="Genomic_DNA"/>
</dbReference>
<dbReference type="Proteomes" id="UP000429607">
    <property type="component" value="Unassembled WGS sequence"/>
</dbReference>
<protein>
    <recommendedName>
        <fullName evidence="8">Invertebrate defensins family profile domain-containing protein</fullName>
    </recommendedName>
</protein>
<organism evidence="2 7">
    <name type="scientific">Phytophthora rubi</name>
    <dbReference type="NCBI Taxonomy" id="129364"/>
    <lineage>
        <taxon>Eukaryota</taxon>
        <taxon>Sar</taxon>
        <taxon>Stramenopiles</taxon>
        <taxon>Oomycota</taxon>
        <taxon>Peronosporomycetes</taxon>
        <taxon>Peronosporales</taxon>
        <taxon>Peronosporaceae</taxon>
        <taxon>Phytophthora</taxon>
    </lineage>
</organism>
<keyword evidence="1" id="KW-0732">Signal</keyword>